<dbReference type="InterPro" id="IPR012902">
    <property type="entry name" value="N_methyl_site"/>
</dbReference>
<gene>
    <name evidence="3" type="ORF">WQQ_32970</name>
</gene>
<evidence type="ECO:0000313" key="4">
    <source>
        <dbReference type="Proteomes" id="UP000003704"/>
    </source>
</evidence>
<keyword evidence="1" id="KW-0812">Transmembrane</keyword>
<accession>I8T6Z0</accession>
<dbReference type="Pfam" id="PF22150">
    <property type="entry name" value="Tt1218-like"/>
    <property type="match status" value="1"/>
</dbReference>
<dbReference type="InterPro" id="IPR013362">
    <property type="entry name" value="Pilus_4_PilV"/>
</dbReference>
<dbReference type="InterPro" id="IPR054402">
    <property type="entry name" value="Tt1218-like_dom"/>
</dbReference>
<dbReference type="Proteomes" id="UP000003704">
    <property type="component" value="Unassembled WGS sequence"/>
</dbReference>
<reference evidence="3 4" key="1">
    <citation type="journal article" date="2012" name="J. Bacteriol.">
        <title>Genome Sequence of n-Alkane-Degrading Hydrocarboniphaga effusa Strain AP103T (ATCC BAA-332T).</title>
        <authorList>
            <person name="Chang H.K."/>
            <person name="Zylstra G.J."/>
            <person name="Chae J.C."/>
        </authorList>
    </citation>
    <scope>NUCLEOTIDE SEQUENCE [LARGE SCALE GENOMIC DNA]</scope>
    <source>
        <strain evidence="3 4">AP103</strain>
    </source>
</reference>
<organism evidence="3 4">
    <name type="scientific">Hydrocarboniphaga effusa AP103</name>
    <dbReference type="NCBI Taxonomy" id="1172194"/>
    <lineage>
        <taxon>Bacteria</taxon>
        <taxon>Pseudomonadati</taxon>
        <taxon>Pseudomonadota</taxon>
        <taxon>Gammaproteobacteria</taxon>
        <taxon>Nevskiales</taxon>
        <taxon>Nevskiaceae</taxon>
        <taxon>Hydrocarboniphaga</taxon>
    </lineage>
</organism>
<dbReference type="EMBL" id="AKGD01000002">
    <property type="protein sequence ID" value="EIT69715.1"/>
    <property type="molecule type" value="Genomic_DNA"/>
</dbReference>
<evidence type="ECO:0000259" key="2">
    <source>
        <dbReference type="Pfam" id="PF22150"/>
    </source>
</evidence>
<feature type="domain" description="Type IV pilin Tt1218-like" evidence="2">
    <location>
        <begin position="37"/>
        <end position="115"/>
    </location>
</feature>
<comment type="caution">
    <text evidence="3">The sequence shown here is derived from an EMBL/GenBank/DDBJ whole genome shotgun (WGS) entry which is preliminary data.</text>
</comment>
<dbReference type="Pfam" id="PF07963">
    <property type="entry name" value="N_methyl"/>
    <property type="match status" value="1"/>
</dbReference>
<dbReference type="STRING" id="1172194.WQQ_32970"/>
<evidence type="ECO:0000313" key="3">
    <source>
        <dbReference type="EMBL" id="EIT69715.1"/>
    </source>
</evidence>
<proteinExistence type="predicted"/>
<dbReference type="OrthoDB" id="5741561at2"/>
<dbReference type="AlphaFoldDB" id="I8T6Z0"/>
<evidence type="ECO:0000256" key="1">
    <source>
        <dbReference type="SAM" id="Phobius"/>
    </source>
</evidence>
<feature type="transmembrane region" description="Helical" evidence="1">
    <location>
        <begin position="12"/>
        <end position="37"/>
    </location>
</feature>
<keyword evidence="4" id="KW-1185">Reference proteome</keyword>
<dbReference type="PROSITE" id="PS00409">
    <property type="entry name" value="PROKAR_NTER_METHYL"/>
    <property type="match status" value="1"/>
</dbReference>
<name>I8T6Z0_9GAMM</name>
<protein>
    <recommendedName>
        <fullName evidence="2">Type IV pilin Tt1218-like domain-containing protein</fullName>
    </recommendedName>
</protein>
<dbReference type="RefSeq" id="WP_007186236.1">
    <property type="nucleotide sequence ID" value="NZ_AKGD01000002.1"/>
</dbReference>
<sequence>MRLIPPARPRGAAGFTLVEVLITIFVTAVGLLTVAGLQAASKKVGYETTQRTAAAALAQDMIERIRAVSSNALVSDANKALYLDGVLTNDATAITSSTDCSSSVCTLSQLAGWDLKQWGQKLLGSEEKIGSDAVGGLVSPTGCVKRIGSKYRVVVAWRSFNNTQTQLLSSEDGYDSCGTGLGRYTDPASGTADAIRQYIVIEFV</sequence>
<keyword evidence="1" id="KW-1133">Transmembrane helix</keyword>
<keyword evidence="1" id="KW-0472">Membrane</keyword>
<dbReference type="NCBIfam" id="TIGR02523">
    <property type="entry name" value="type_IV_pilV"/>
    <property type="match status" value="1"/>
</dbReference>